<dbReference type="GO" id="GO:0003676">
    <property type="term" value="F:nucleic acid binding"/>
    <property type="evidence" value="ECO:0007669"/>
    <property type="project" value="InterPro"/>
</dbReference>
<gene>
    <name evidence="1" type="ORF">H257_17390</name>
</gene>
<evidence type="ECO:0000313" key="1">
    <source>
        <dbReference type="EMBL" id="ETV66061.1"/>
    </source>
</evidence>
<dbReference type="AlphaFoldDB" id="W4FGX8"/>
<organism evidence="1">
    <name type="scientific">Aphanomyces astaci</name>
    <name type="common">Crayfish plague agent</name>
    <dbReference type="NCBI Taxonomy" id="112090"/>
    <lineage>
        <taxon>Eukaryota</taxon>
        <taxon>Sar</taxon>
        <taxon>Stramenopiles</taxon>
        <taxon>Oomycota</taxon>
        <taxon>Saprolegniomycetes</taxon>
        <taxon>Saprolegniales</taxon>
        <taxon>Verrucalvaceae</taxon>
        <taxon>Aphanomyces</taxon>
    </lineage>
</organism>
<dbReference type="EMBL" id="KI913218">
    <property type="protein sequence ID" value="ETV66061.1"/>
    <property type="molecule type" value="Genomic_DNA"/>
</dbReference>
<dbReference type="VEuPathDB" id="FungiDB:H257_17390"/>
<protein>
    <submittedName>
        <fullName evidence="1">Uncharacterized protein</fullName>
    </submittedName>
</protein>
<dbReference type="OrthoDB" id="79226at2759"/>
<reference evidence="1" key="1">
    <citation type="submission" date="2013-12" db="EMBL/GenBank/DDBJ databases">
        <title>The Genome Sequence of Aphanomyces astaci APO3.</title>
        <authorList>
            <consortium name="The Broad Institute Genomics Platform"/>
            <person name="Russ C."/>
            <person name="Tyler B."/>
            <person name="van West P."/>
            <person name="Dieguez-Uribeondo J."/>
            <person name="Young S.K."/>
            <person name="Zeng Q."/>
            <person name="Gargeya S."/>
            <person name="Fitzgerald M."/>
            <person name="Abouelleil A."/>
            <person name="Alvarado L."/>
            <person name="Chapman S.B."/>
            <person name="Gainer-Dewar J."/>
            <person name="Goldberg J."/>
            <person name="Griggs A."/>
            <person name="Gujja S."/>
            <person name="Hansen M."/>
            <person name="Howarth C."/>
            <person name="Imamovic A."/>
            <person name="Ireland A."/>
            <person name="Larimer J."/>
            <person name="McCowan C."/>
            <person name="Murphy C."/>
            <person name="Pearson M."/>
            <person name="Poon T.W."/>
            <person name="Priest M."/>
            <person name="Roberts A."/>
            <person name="Saif S."/>
            <person name="Shea T."/>
            <person name="Sykes S."/>
            <person name="Wortman J."/>
            <person name="Nusbaum C."/>
            <person name="Birren B."/>
        </authorList>
    </citation>
    <scope>NUCLEOTIDE SEQUENCE [LARGE SCALE GENOMIC DNA]</scope>
    <source>
        <strain evidence="1">APO3</strain>
    </source>
</reference>
<accession>W4FGX8</accession>
<proteinExistence type="predicted"/>
<name>W4FGX8_APHAT</name>
<dbReference type="GeneID" id="20819386"/>
<dbReference type="PANTHER" id="PTHR47169:SF2">
    <property type="entry name" value="OS01G0541250 PROTEIN"/>
    <property type="match status" value="1"/>
</dbReference>
<dbReference type="InterPro" id="IPR036397">
    <property type="entry name" value="RNaseH_sf"/>
</dbReference>
<dbReference type="PANTHER" id="PTHR47169">
    <property type="entry name" value="OS01G0541250 PROTEIN"/>
    <property type="match status" value="1"/>
</dbReference>
<sequence>MNVLDLGFFNAIQCLQHQTLTTSIEELVLAVHSAFSDLDMRVLDKTFMTLQKVMEYICKIDGDNVYKLQHKKKDTLFVNGSLPPRLECDRDAAASIEAMEERIDDERRVDNMIELFDLIALFKAMST</sequence>
<dbReference type="Gene3D" id="3.30.420.10">
    <property type="entry name" value="Ribonuclease H-like superfamily/Ribonuclease H"/>
    <property type="match status" value="1"/>
</dbReference>
<dbReference type="RefSeq" id="XP_009844490.1">
    <property type="nucleotide sequence ID" value="XM_009846188.1"/>
</dbReference>